<organism evidence="6 7">
    <name type="scientific">Chionoecetes opilio</name>
    <name type="common">Atlantic snow crab</name>
    <name type="synonym">Cancer opilio</name>
    <dbReference type="NCBI Taxonomy" id="41210"/>
    <lineage>
        <taxon>Eukaryota</taxon>
        <taxon>Metazoa</taxon>
        <taxon>Ecdysozoa</taxon>
        <taxon>Arthropoda</taxon>
        <taxon>Crustacea</taxon>
        <taxon>Multicrustacea</taxon>
        <taxon>Malacostraca</taxon>
        <taxon>Eumalacostraca</taxon>
        <taxon>Eucarida</taxon>
        <taxon>Decapoda</taxon>
        <taxon>Pleocyemata</taxon>
        <taxon>Brachyura</taxon>
        <taxon>Eubrachyura</taxon>
        <taxon>Majoidea</taxon>
        <taxon>Majidae</taxon>
        <taxon>Chionoecetes</taxon>
    </lineage>
</organism>
<keyword evidence="7" id="KW-1185">Reference proteome</keyword>
<dbReference type="InterPro" id="IPR000233">
    <property type="entry name" value="Cadherin_Y-type_LIR"/>
</dbReference>
<evidence type="ECO:0000256" key="3">
    <source>
        <dbReference type="RuleBase" id="RU004357"/>
    </source>
</evidence>
<dbReference type="AlphaFoldDB" id="A0A8J4Y558"/>
<comment type="caution">
    <text evidence="6">The sequence shown here is derived from an EMBL/GenBank/DDBJ whole genome shotgun (WGS) entry which is preliminary data.</text>
</comment>
<dbReference type="Gene3D" id="4.10.900.10">
    <property type="entry name" value="TCF3-CBD (Catenin binding domain)"/>
    <property type="match status" value="1"/>
</dbReference>
<keyword evidence="1" id="KW-0812">Transmembrane</keyword>
<evidence type="ECO:0000256" key="4">
    <source>
        <dbReference type="SAM" id="MobiDB-lite"/>
    </source>
</evidence>
<proteinExistence type="predicted"/>
<accession>A0A8J4Y558</accession>
<dbReference type="EMBL" id="JACEEZ010018858">
    <property type="protein sequence ID" value="KAG0716454.1"/>
    <property type="molecule type" value="Genomic_DNA"/>
</dbReference>
<evidence type="ECO:0000256" key="2">
    <source>
        <dbReference type="ARBA" id="ARBA00022989"/>
    </source>
</evidence>
<protein>
    <recommendedName>
        <fullName evidence="5">Cadherin Y-type LIR-motif domain-containing protein</fullName>
    </recommendedName>
</protein>
<dbReference type="GO" id="GO:0009887">
    <property type="term" value="P:animal organ morphogenesis"/>
    <property type="evidence" value="ECO:0007669"/>
    <property type="project" value="UniProtKB-ARBA"/>
</dbReference>
<dbReference type="GO" id="GO:0007156">
    <property type="term" value="P:homophilic cell adhesion via plasma membrane adhesion molecules"/>
    <property type="evidence" value="ECO:0007669"/>
    <property type="project" value="InterPro"/>
</dbReference>
<evidence type="ECO:0000313" key="6">
    <source>
        <dbReference type="EMBL" id="KAG0716454.1"/>
    </source>
</evidence>
<dbReference type="Proteomes" id="UP000770661">
    <property type="component" value="Unassembled WGS sequence"/>
</dbReference>
<feature type="region of interest" description="Disordered" evidence="4">
    <location>
        <begin position="68"/>
        <end position="132"/>
    </location>
</feature>
<evidence type="ECO:0000256" key="1">
    <source>
        <dbReference type="ARBA" id="ARBA00022692"/>
    </source>
</evidence>
<feature type="domain" description="Cadherin Y-type LIR-motif" evidence="5">
    <location>
        <begin position="107"/>
        <end position="130"/>
    </location>
</feature>
<dbReference type="OrthoDB" id="6079678at2759"/>
<feature type="compositionally biased region" description="Polar residues" evidence="4">
    <location>
        <begin position="123"/>
        <end position="132"/>
    </location>
</feature>
<gene>
    <name evidence="6" type="ORF">GWK47_009663</name>
</gene>
<dbReference type="InterPro" id="IPR027397">
    <property type="entry name" value="Catenin-bd_sf"/>
</dbReference>
<dbReference type="Pfam" id="PF01049">
    <property type="entry name" value="CADH_Y-type_LIR"/>
    <property type="match status" value="1"/>
</dbReference>
<sequence length="132" mass="13536">MRRGITDAKNTAVDCTGQVSTSCGNTPNFLELQLLKPLRANGQPAWARNPNIADVDVLQVDAITPASSGEELNVECGRASPPPSRGSSCQAAAGRKASKGGPGCTPPVGDDLRNYAYEGDGSSPGSLSSCKC</sequence>
<evidence type="ECO:0000259" key="5">
    <source>
        <dbReference type="Pfam" id="PF01049"/>
    </source>
</evidence>
<keyword evidence="2" id="KW-1133">Transmembrane helix</keyword>
<comment type="function">
    <text evidence="3">Cadherins are calcium-dependent cell adhesion proteins.</text>
</comment>
<reference evidence="6" key="1">
    <citation type="submission" date="2020-07" db="EMBL/GenBank/DDBJ databases">
        <title>The High-quality genome of the commercially important snow crab, Chionoecetes opilio.</title>
        <authorList>
            <person name="Jeong J.-H."/>
            <person name="Ryu S."/>
        </authorList>
    </citation>
    <scope>NUCLEOTIDE SEQUENCE</scope>
    <source>
        <strain evidence="6">MADBK_172401_WGS</strain>
        <tissue evidence="6">Digestive gland</tissue>
    </source>
</reference>
<dbReference type="GO" id="GO:0005509">
    <property type="term" value="F:calcium ion binding"/>
    <property type="evidence" value="ECO:0007669"/>
    <property type="project" value="InterPro"/>
</dbReference>
<keyword evidence="2" id="KW-0472">Membrane</keyword>
<name>A0A8J4Y558_CHIOP</name>
<evidence type="ECO:0000313" key="7">
    <source>
        <dbReference type="Proteomes" id="UP000770661"/>
    </source>
</evidence>